<accession>A0AC61RS16</accession>
<comment type="caution">
    <text evidence="1">The sequence shown here is derived from an EMBL/GenBank/DDBJ whole genome shotgun (WGS) entry which is preliminary data.</text>
</comment>
<dbReference type="EMBL" id="SRYA01000048">
    <property type="protein sequence ID" value="TGY91974.1"/>
    <property type="molecule type" value="Genomic_DNA"/>
</dbReference>
<proteinExistence type="predicted"/>
<evidence type="ECO:0000313" key="1">
    <source>
        <dbReference type="EMBL" id="TGY91974.1"/>
    </source>
</evidence>
<dbReference type="Proteomes" id="UP000304953">
    <property type="component" value="Unassembled WGS sequence"/>
</dbReference>
<reference evidence="1" key="1">
    <citation type="submission" date="2019-04" db="EMBL/GenBank/DDBJ databases">
        <title>Microbes associate with the intestines of laboratory mice.</title>
        <authorList>
            <person name="Navarre W."/>
            <person name="Wong E."/>
            <person name="Huang K."/>
            <person name="Tropini C."/>
            <person name="Ng K."/>
            <person name="Yu B."/>
        </authorList>
    </citation>
    <scope>NUCLEOTIDE SEQUENCE</scope>
    <source>
        <strain evidence="1">NM01_1-7b</strain>
    </source>
</reference>
<organism evidence="1 2">
    <name type="scientific">Petralouisia muris</name>
    <dbReference type="NCBI Taxonomy" id="3032872"/>
    <lineage>
        <taxon>Bacteria</taxon>
        <taxon>Bacillati</taxon>
        <taxon>Bacillota</taxon>
        <taxon>Clostridia</taxon>
        <taxon>Lachnospirales</taxon>
        <taxon>Lachnospiraceae</taxon>
        <taxon>Petralouisia</taxon>
    </lineage>
</organism>
<evidence type="ECO:0000313" key="2">
    <source>
        <dbReference type="Proteomes" id="UP000304953"/>
    </source>
</evidence>
<keyword evidence="2" id="KW-1185">Reference proteome</keyword>
<protein>
    <submittedName>
        <fullName evidence="1">tRNA lysidine(34) synthetase TilS</fullName>
    </submittedName>
</protein>
<gene>
    <name evidence="1" type="primary">tilS</name>
    <name evidence="1" type="ORF">E5329_19525</name>
</gene>
<sequence length="505" mass="58080">MAEDNNRNFEIREKQMQKKILEYMREYHMAEEGDCILAAVSGGADSLCLLLILLELQKTVGFDVCAVHVEHGIRGADSVSDACFVENFCKERKVPCRVFHCNALEYARTQKLTVEEGARKLRYGFFDCAAREFGADKIAVAHNRNDCAETMLFHLVRGTGLKGMCGILPVRGKIIRPLLCAERKEIEAYLADVRQEFCQDKTNEALNYTRNKLRHQVFPVLEQINSQAVAHMNRMAILTGETAELVEDLTREAEKQYVTWQGRGCCISGEVVKEKMILQKSLLYQRLSEAAGDSKDITDLHVQQLQELFGRQVGKRLEFPYNITAERVYEGIRLEKCEGKRAKKGRPMGKAEEIRPQSANSEEEETAAETQGDFLELQPDSDLIIPCYGYEIHARLFENNFQNEEIPKKMYTKWLDYDKIKGTMQFRTRREKDFLVISADGRRKKLKKYFVDEKIPRQKRDSMLLLADGSHILWVIGHRISEDVKVTEHTRRILEIQVDGGTVHE</sequence>
<name>A0AC61RS16_9FIRM</name>